<dbReference type="Proteomes" id="UP001241377">
    <property type="component" value="Unassembled WGS sequence"/>
</dbReference>
<proteinExistence type="predicted"/>
<comment type="caution">
    <text evidence="1">The sequence shown here is derived from an EMBL/GenBank/DDBJ whole genome shotgun (WGS) entry which is preliminary data.</text>
</comment>
<accession>A0ACC2V4I5</accession>
<organism evidence="1 2">
    <name type="scientific">Naganishia cerealis</name>
    <dbReference type="NCBI Taxonomy" id="610337"/>
    <lineage>
        <taxon>Eukaryota</taxon>
        <taxon>Fungi</taxon>
        <taxon>Dikarya</taxon>
        <taxon>Basidiomycota</taxon>
        <taxon>Agaricomycotina</taxon>
        <taxon>Tremellomycetes</taxon>
        <taxon>Filobasidiales</taxon>
        <taxon>Filobasidiaceae</taxon>
        <taxon>Naganishia</taxon>
    </lineage>
</organism>
<evidence type="ECO:0000313" key="2">
    <source>
        <dbReference type="Proteomes" id="UP001241377"/>
    </source>
</evidence>
<reference evidence="1" key="1">
    <citation type="submission" date="2023-04" db="EMBL/GenBank/DDBJ databases">
        <title>Draft Genome sequencing of Naganishia species isolated from polar environments using Oxford Nanopore Technology.</title>
        <authorList>
            <person name="Leo P."/>
            <person name="Venkateswaran K."/>
        </authorList>
    </citation>
    <scope>NUCLEOTIDE SEQUENCE</scope>
    <source>
        <strain evidence="1">MNA-CCFEE 5261</strain>
    </source>
</reference>
<dbReference type="EMBL" id="JASBWR010000117">
    <property type="protein sequence ID" value="KAJ9093927.1"/>
    <property type="molecule type" value="Genomic_DNA"/>
</dbReference>
<evidence type="ECO:0000313" key="1">
    <source>
        <dbReference type="EMBL" id="KAJ9093927.1"/>
    </source>
</evidence>
<name>A0ACC2V4I5_9TREE</name>
<keyword evidence="2" id="KW-1185">Reference proteome</keyword>
<sequence length="151" mass="16795">MASFVLPTNYAYVALVASGTMWLNFFQMETVSFARKAAGVKYPNYMADNNLAEKDPKAYKFNCCQRAHANTLEAMPTFLFALLYSGLYLPRVSATFGAIWLVGRFLYTLGYATGDPKKRNTSGGVIHFIGYLGLMLTATYLAGTKTYNLLF</sequence>
<protein>
    <submittedName>
        <fullName evidence="1">Uncharacterized protein</fullName>
    </submittedName>
</protein>
<gene>
    <name evidence="1" type="ORF">QFC19_008161</name>
</gene>